<proteinExistence type="predicted"/>
<name>A0A9W6F8P9_9CHLO</name>
<evidence type="ECO:0000256" key="1">
    <source>
        <dbReference type="SAM" id="MobiDB-lite"/>
    </source>
</evidence>
<dbReference type="AlphaFoldDB" id="A0A9W6F8P9"/>
<reference evidence="2 3" key="1">
    <citation type="journal article" date="2023" name="Commun. Biol.">
        <title>Reorganization of the ancestral sex-determining regions during the evolution of trioecy in Pleodorina starrii.</title>
        <authorList>
            <person name="Takahashi K."/>
            <person name="Suzuki S."/>
            <person name="Kawai-Toyooka H."/>
            <person name="Yamamoto K."/>
            <person name="Hamaji T."/>
            <person name="Ootsuki R."/>
            <person name="Yamaguchi H."/>
            <person name="Kawachi M."/>
            <person name="Higashiyama T."/>
            <person name="Nozaki H."/>
        </authorList>
    </citation>
    <scope>NUCLEOTIDE SEQUENCE [LARGE SCALE GENOMIC DNA]</scope>
    <source>
        <strain evidence="2 3">NIES-4479</strain>
    </source>
</reference>
<dbReference type="PANTHER" id="PTHR35716">
    <property type="entry name" value="OS05G0574700 PROTEIN-RELATED"/>
    <property type="match status" value="1"/>
</dbReference>
<gene>
    <name evidence="2" type="primary">PLEST010263</name>
    <name evidence="2" type="ORF">PLESTB_001537700</name>
</gene>
<dbReference type="EMBL" id="BRXU01000030">
    <property type="protein sequence ID" value="GLC59806.1"/>
    <property type="molecule type" value="Genomic_DNA"/>
</dbReference>
<sequence length="239" mass="26101">MATMRVPSTMGPVRRPPQPFTGPGHAPCRKSVFRVAIRCKAEEDPKGGDGGLSGVFNQFVFLKGIKSPAVAAQRPNPSPLMPPTAVLEKVMAMLQRNDWPEPDSGVRAAFNLTLPAGEEEGAELGSVRSWGAAAEWLPWPRFHALLHVSYNPLLNCDSWRVVSPLVFPSERHDNRAVQAVEVRAAPRGAGHQPQPESEPGSSETALRAYTYTFCWERVATGSYKDCWLIAGVRVGNYAL</sequence>
<protein>
    <submittedName>
        <fullName evidence="2">Uncharacterized protein</fullName>
    </submittedName>
</protein>
<accession>A0A9W6F8P9</accession>
<evidence type="ECO:0000313" key="3">
    <source>
        <dbReference type="Proteomes" id="UP001165080"/>
    </source>
</evidence>
<comment type="caution">
    <text evidence="2">The sequence shown here is derived from an EMBL/GenBank/DDBJ whole genome shotgun (WGS) entry which is preliminary data.</text>
</comment>
<keyword evidence="3" id="KW-1185">Reference proteome</keyword>
<feature type="region of interest" description="Disordered" evidence="1">
    <location>
        <begin position="1"/>
        <end position="25"/>
    </location>
</feature>
<organism evidence="2 3">
    <name type="scientific">Pleodorina starrii</name>
    <dbReference type="NCBI Taxonomy" id="330485"/>
    <lineage>
        <taxon>Eukaryota</taxon>
        <taxon>Viridiplantae</taxon>
        <taxon>Chlorophyta</taxon>
        <taxon>core chlorophytes</taxon>
        <taxon>Chlorophyceae</taxon>
        <taxon>CS clade</taxon>
        <taxon>Chlamydomonadales</taxon>
        <taxon>Volvocaceae</taxon>
        <taxon>Pleodorina</taxon>
    </lineage>
</organism>
<dbReference type="Proteomes" id="UP001165080">
    <property type="component" value="Unassembled WGS sequence"/>
</dbReference>
<evidence type="ECO:0000313" key="2">
    <source>
        <dbReference type="EMBL" id="GLC59806.1"/>
    </source>
</evidence>
<dbReference type="PANTHER" id="PTHR35716:SF4">
    <property type="entry name" value="ARGININE DECARBOXYLASE"/>
    <property type="match status" value="1"/>
</dbReference>
<dbReference type="OrthoDB" id="510978at2759"/>